<dbReference type="GO" id="GO:0005829">
    <property type="term" value="C:cytosol"/>
    <property type="evidence" value="ECO:0007669"/>
    <property type="project" value="TreeGrafter"/>
</dbReference>
<evidence type="ECO:0000256" key="8">
    <source>
        <dbReference type="SAM" id="MobiDB-lite"/>
    </source>
</evidence>
<name>A0A4Y3TW91_9PROT</name>
<proteinExistence type="inferred from homology"/>
<dbReference type="PANTHER" id="PTHR33202">
    <property type="entry name" value="ZINC UPTAKE REGULATION PROTEIN"/>
    <property type="match status" value="1"/>
</dbReference>
<keyword evidence="4" id="KW-0805">Transcription regulation</keyword>
<keyword evidence="5" id="KW-0238">DNA-binding</keyword>
<dbReference type="Gene3D" id="1.10.10.10">
    <property type="entry name" value="Winged helix-like DNA-binding domain superfamily/Winged helix DNA-binding domain"/>
    <property type="match status" value="1"/>
</dbReference>
<sequence length="233" mass="24811">MNMSRTLHPARSRNQPPAATEGAPVSTGSESVGQASDPYGFSEHTRGLLECAATLCARQGGRMTPQRRDVLGLILQAEAPVGAYDLLEQLRVSDRRPAPPTVYRALDFLLEHGLIHRIERLSAFVPCTHLSHEEDANAPCAPVPQPAPAGHAVSACGHEHAAYGVHAAQFLICRACGGVTEIADTPRILDMLRTVCREKAFTMQSASVEVEGLCAACAARQAVDGARKAGTEQ</sequence>
<feature type="binding site" evidence="7">
    <location>
        <position position="173"/>
    </location>
    <ligand>
        <name>Zn(2+)</name>
        <dbReference type="ChEBI" id="CHEBI:29105"/>
    </ligand>
</feature>
<evidence type="ECO:0000256" key="1">
    <source>
        <dbReference type="ARBA" id="ARBA00007957"/>
    </source>
</evidence>
<feature type="binding site" evidence="7">
    <location>
        <position position="214"/>
    </location>
    <ligand>
        <name>Zn(2+)</name>
        <dbReference type="ChEBI" id="CHEBI:29105"/>
    </ligand>
</feature>
<dbReference type="Gene3D" id="3.30.1490.190">
    <property type="match status" value="1"/>
</dbReference>
<evidence type="ECO:0000256" key="3">
    <source>
        <dbReference type="ARBA" id="ARBA00022833"/>
    </source>
</evidence>
<dbReference type="GO" id="GO:0003700">
    <property type="term" value="F:DNA-binding transcription factor activity"/>
    <property type="evidence" value="ECO:0007669"/>
    <property type="project" value="InterPro"/>
</dbReference>
<organism evidence="9 10">
    <name type="scientific">Acetobacter peroxydans</name>
    <dbReference type="NCBI Taxonomy" id="104098"/>
    <lineage>
        <taxon>Bacteria</taxon>
        <taxon>Pseudomonadati</taxon>
        <taxon>Pseudomonadota</taxon>
        <taxon>Alphaproteobacteria</taxon>
        <taxon>Acetobacterales</taxon>
        <taxon>Acetobacteraceae</taxon>
        <taxon>Acetobacter</taxon>
    </lineage>
</organism>
<dbReference type="GO" id="GO:0045892">
    <property type="term" value="P:negative regulation of DNA-templated transcription"/>
    <property type="evidence" value="ECO:0007669"/>
    <property type="project" value="TreeGrafter"/>
</dbReference>
<dbReference type="EMBL" id="BJMV01000005">
    <property type="protein sequence ID" value="GEB85397.1"/>
    <property type="molecule type" value="Genomic_DNA"/>
</dbReference>
<gene>
    <name evidence="9" type="ORF">APE01nite_11940</name>
</gene>
<keyword evidence="3 7" id="KW-0862">Zinc</keyword>
<keyword evidence="6" id="KW-0804">Transcription</keyword>
<evidence type="ECO:0000256" key="4">
    <source>
        <dbReference type="ARBA" id="ARBA00023015"/>
    </source>
</evidence>
<reference evidence="9 10" key="1">
    <citation type="submission" date="2019-06" db="EMBL/GenBank/DDBJ databases">
        <title>Whole genome shotgun sequence of Acetobacter peroxydans NBRC 13755.</title>
        <authorList>
            <person name="Hosoyama A."/>
            <person name="Uohara A."/>
            <person name="Ohji S."/>
            <person name="Ichikawa N."/>
        </authorList>
    </citation>
    <scope>NUCLEOTIDE SEQUENCE [LARGE SCALE GENOMIC DNA]</scope>
    <source>
        <strain evidence="9 10">NBRC 13755</strain>
    </source>
</reference>
<feature type="region of interest" description="Disordered" evidence="8">
    <location>
        <begin position="1"/>
        <end position="39"/>
    </location>
</feature>
<keyword evidence="10" id="KW-1185">Reference proteome</keyword>
<keyword evidence="7" id="KW-0479">Metal-binding</keyword>
<evidence type="ECO:0000256" key="6">
    <source>
        <dbReference type="ARBA" id="ARBA00023163"/>
    </source>
</evidence>
<comment type="cofactor">
    <cofactor evidence="7">
        <name>Zn(2+)</name>
        <dbReference type="ChEBI" id="CHEBI:29105"/>
    </cofactor>
    <text evidence="7">Binds 1 zinc ion per subunit.</text>
</comment>
<accession>A0A4Y3TW91</accession>
<evidence type="ECO:0000256" key="7">
    <source>
        <dbReference type="PIRSR" id="PIRSR602481-1"/>
    </source>
</evidence>
<evidence type="ECO:0000313" key="10">
    <source>
        <dbReference type="Proteomes" id="UP000317730"/>
    </source>
</evidence>
<keyword evidence="2" id="KW-0678">Repressor</keyword>
<feature type="binding site" evidence="7">
    <location>
        <position position="176"/>
    </location>
    <ligand>
        <name>Zn(2+)</name>
        <dbReference type="ChEBI" id="CHEBI:29105"/>
    </ligand>
</feature>
<dbReference type="InterPro" id="IPR002481">
    <property type="entry name" value="FUR"/>
</dbReference>
<dbReference type="AlphaFoldDB" id="A0A4Y3TW91"/>
<dbReference type="GO" id="GO:0000976">
    <property type="term" value="F:transcription cis-regulatory region binding"/>
    <property type="evidence" value="ECO:0007669"/>
    <property type="project" value="TreeGrafter"/>
</dbReference>
<comment type="caution">
    <text evidence="9">The sequence shown here is derived from an EMBL/GenBank/DDBJ whole genome shotgun (WGS) entry which is preliminary data.</text>
</comment>
<evidence type="ECO:0000256" key="5">
    <source>
        <dbReference type="ARBA" id="ARBA00023125"/>
    </source>
</evidence>
<dbReference type="InterPro" id="IPR043135">
    <property type="entry name" value="Fur_C"/>
</dbReference>
<dbReference type="Proteomes" id="UP000317730">
    <property type="component" value="Unassembled WGS sequence"/>
</dbReference>
<protein>
    <submittedName>
        <fullName evidence="9">Transcriptional repressor</fullName>
    </submittedName>
</protein>
<evidence type="ECO:0000256" key="2">
    <source>
        <dbReference type="ARBA" id="ARBA00022491"/>
    </source>
</evidence>
<dbReference type="GO" id="GO:0008270">
    <property type="term" value="F:zinc ion binding"/>
    <property type="evidence" value="ECO:0007669"/>
    <property type="project" value="TreeGrafter"/>
</dbReference>
<dbReference type="InterPro" id="IPR036390">
    <property type="entry name" value="WH_DNA-bd_sf"/>
</dbReference>
<dbReference type="RefSeq" id="WP_373319518.1">
    <property type="nucleotide sequence ID" value="NZ_JALCGI010000019.1"/>
</dbReference>
<dbReference type="InterPro" id="IPR036388">
    <property type="entry name" value="WH-like_DNA-bd_sf"/>
</dbReference>
<dbReference type="PANTHER" id="PTHR33202:SF6">
    <property type="entry name" value="ZINC UPTAKE REGULATION PROTEIN"/>
    <property type="match status" value="1"/>
</dbReference>
<dbReference type="GO" id="GO:1900376">
    <property type="term" value="P:regulation of secondary metabolite biosynthetic process"/>
    <property type="evidence" value="ECO:0007669"/>
    <property type="project" value="TreeGrafter"/>
</dbReference>
<feature type="binding site" evidence="7">
    <location>
        <position position="217"/>
    </location>
    <ligand>
        <name>Zn(2+)</name>
        <dbReference type="ChEBI" id="CHEBI:29105"/>
    </ligand>
</feature>
<comment type="similarity">
    <text evidence="1">Belongs to the Fur family.</text>
</comment>
<dbReference type="SUPFAM" id="SSF46785">
    <property type="entry name" value="Winged helix' DNA-binding domain"/>
    <property type="match status" value="1"/>
</dbReference>
<evidence type="ECO:0000313" key="9">
    <source>
        <dbReference type="EMBL" id="GEB85397.1"/>
    </source>
</evidence>
<dbReference type="Pfam" id="PF01475">
    <property type="entry name" value="FUR"/>
    <property type="match status" value="1"/>
</dbReference>